<evidence type="ECO:0000256" key="1">
    <source>
        <dbReference type="ARBA" id="ARBA00010088"/>
    </source>
</evidence>
<evidence type="ECO:0000259" key="5">
    <source>
        <dbReference type="Pfam" id="PF08386"/>
    </source>
</evidence>
<dbReference type="GO" id="GO:0016787">
    <property type="term" value="F:hydrolase activity"/>
    <property type="evidence" value="ECO:0007669"/>
    <property type="project" value="UniProtKB-KW"/>
</dbReference>
<dbReference type="InterPro" id="IPR013595">
    <property type="entry name" value="Pept_S33_TAP-like_C"/>
</dbReference>
<keyword evidence="2 4" id="KW-0732">Signal</keyword>
<evidence type="ECO:0000313" key="6">
    <source>
        <dbReference type="EMBL" id="GAA4823166.1"/>
    </source>
</evidence>
<dbReference type="PROSITE" id="PS51257">
    <property type="entry name" value="PROKAR_LIPOPROTEIN"/>
    <property type="match status" value="1"/>
</dbReference>
<name>A0ABP9CZ32_9ACTN</name>
<dbReference type="SUPFAM" id="SSF53474">
    <property type="entry name" value="alpha/beta-Hydrolases"/>
    <property type="match status" value="1"/>
</dbReference>
<dbReference type="Proteomes" id="UP001501265">
    <property type="component" value="Unassembled WGS sequence"/>
</dbReference>
<feature type="signal peptide" evidence="4">
    <location>
        <begin position="1"/>
        <end position="27"/>
    </location>
</feature>
<organism evidence="6 7">
    <name type="scientific">Streptomyces ziwulingensis</name>
    <dbReference type="NCBI Taxonomy" id="1045501"/>
    <lineage>
        <taxon>Bacteria</taxon>
        <taxon>Bacillati</taxon>
        <taxon>Actinomycetota</taxon>
        <taxon>Actinomycetes</taxon>
        <taxon>Kitasatosporales</taxon>
        <taxon>Streptomycetaceae</taxon>
        <taxon>Streptomyces</taxon>
    </lineage>
</organism>
<feature type="domain" description="Peptidase S33 tripeptidyl aminopeptidase-like C-terminal" evidence="5">
    <location>
        <begin position="389"/>
        <end position="490"/>
    </location>
</feature>
<comment type="similarity">
    <text evidence="1">Belongs to the peptidase S33 family.</text>
</comment>
<gene>
    <name evidence="6" type="ORF">GCM10023220_65800</name>
</gene>
<proteinExistence type="inferred from homology"/>
<evidence type="ECO:0000256" key="2">
    <source>
        <dbReference type="ARBA" id="ARBA00022729"/>
    </source>
</evidence>
<evidence type="ECO:0000256" key="3">
    <source>
        <dbReference type="ARBA" id="ARBA00022801"/>
    </source>
</evidence>
<dbReference type="InterPro" id="IPR051601">
    <property type="entry name" value="Serine_prot/Carboxylest_S33"/>
</dbReference>
<sequence length="493" mass="52838">MQKSLPSALAVALVAALSLTGCSSADADEGNLEWGKCPKDVAAPGIDCTTLKVPLDYKKSDGKTIEIAVSRLASKNPDKRHGVLLTNSGGPGGQTLTMPATLKKLGVPQSVLDTYDVIGIDPRGVGHSTPVTCGLEATEHPSNIPTYARTETDVTAEAKRVQAVAEKCAKSKTAGILPYITTANTARDMDRVREALGESKISYYGISYGTYLGSVYTTMFPKRSDRVFLDSVTGPGGWNEAFVRKFGEGFQNRFPDFAVFAAAQNEKYGLGDTPEAVEEKYFELAKKLDAKPSPEGYTGQAFRQVTFSSFYYDAELPNLAEIWKALDTGKPVPKPSGGAEGDAAAGSSGIPSDNYLASQLHVICNDSDWPEDIAAYARNVKEDRKRFPMFGAAGADITPCAFWPSEPVEAPVKITDNGPSNVLMLQNLRDNATPLSGAREMRAALGDRARMVTADQGGHLAYKYLDNKCANDIVTEFLLTGDRPSKDTACGKN</sequence>
<evidence type="ECO:0000313" key="7">
    <source>
        <dbReference type="Proteomes" id="UP001501265"/>
    </source>
</evidence>
<dbReference type="Pfam" id="PF08386">
    <property type="entry name" value="Abhydrolase_4"/>
    <property type="match status" value="1"/>
</dbReference>
<dbReference type="RefSeq" id="WP_345624342.1">
    <property type="nucleotide sequence ID" value="NZ_BAABIG010000087.1"/>
</dbReference>
<evidence type="ECO:0000256" key="4">
    <source>
        <dbReference type="SAM" id="SignalP"/>
    </source>
</evidence>
<dbReference type="Gene3D" id="3.40.50.1820">
    <property type="entry name" value="alpha/beta hydrolase"/>
    <property type="match status" value="1"/>
</dbReference>
<dbReference type="EMBL" id="BAABIG010000087">
    <property type="protein sequence ID" value="GAA4823166.1"/>
    <property type="molecule type" value="Genomic_DNA"/>
</dbReference>
<dbReference type="PANTHER" id="PTHR43248">
    <property type="entry name" value="2-SUCCINYL-6-HYDROXY-2,4-CYCLOHEXADIENE-1-CARBOXYLATE SYNTHASE"/>
    <property type="match status" value="1"/>
</dbReference>
<accession>A0ABP9CZ32</accession>
<feature type="chain" id="PRO_5046611764" evidence="4">
    <location>
        <begin position="28"/>
        <end position="493"/>
    </location>
</feature>
<dbReference type="InterPro" id="IPR029058">
    <property type="entry name" value="AB_hydrolase_fold"/>
</dbReference>
<reference evidence="7" key="1">
    <citation type="journal article" date="2019" name="Int. J. Syst. Evol. Microbiol.">
        <title>The Global Catalogue of Microorganisms (GCM) 10K type strain sequencing project: providing services to taxonomists for standard genome sequencing and annotation.</title>
        <authorList>
            <consortium name="The Broad Institute Genomics Platform"/>
            <consortium name="The Broad Institute Genome Sequencing Center for Infectious Disease"/>
            <person name="Wu L."/>
            <person name="Ma J."/>
        </authorList>
    </citation>
    <scope>NUCLEOTIDE SEQUENCE [LARGE SCALE GENOMIC DNA]</scope>
    <source>
        <strain evidence="7">JCM 18081</strain>
    </source>
</reference>
<keyword evidence="3 6" id="KW-0378">Hydrolase</keyword>
<keyword evidence="7" id="KW-1185">Reference proteome</keyword>
<comment type="caution">
    <text evidence="6">The sequence shown here is derived from an EMBL/GenBank/DDBJ whole genome shotgun (WGS) entry which is preliminary data.</text>
</comment>
<dbReference type="PANTHER" id="PTHR43248:SF29">
    <property type="entry name" value="TRIPEPTIDYL AMINOPEPTIDASE"/>
    <property type="match status" value="1"/>
</dbReference>
<protein>
    <submittedName>
        <fullName evidence="6">Alpha/beta hydrolase</fullName>
    </submittedName>
</protein>